<evidence type="ECO:0000313" key="1">
    <source>
        <dbReference type="EMBL" id="MFL0165435.1"/>
    </source>
</evidence>
<accession>A0ABW8S5D6</accession>
<comment type="caution">
    <text evidence="1">The sequence shown here is derived from an EMBL/GenBank/DDBJ whole genome shotgun (WGS) entry which is preliminary data.</text>
</comment>
<proteinExistence type="predicted"/>
<name>A0ABW8S5D6_9CLOT</name>
<protein>
    <recommendedName>
        <fullName evidence="3">CDP-Glycerol:Poly(Glycerophosphate) glycerophosphotransferase</fullName>
    </recommendedName>
</protein>
<dbReference type="Proteomes" id="UP001623600">
    <property type="component" value="Unassembled WGS sequence"/>
</dbReference>
<dbReference type="SUPFAM" id="SSF53756">
    <property type="entry name" value="UDP-Glycosyltransferase/glycogen phosphorylase"/>
    <property type="match status" value="1"/>
</dbReference>
<dbReference type="SUPFAM" id="SSF63825">
    <property type="entry name" value="YWTD domain"/>
    <property type="match status" value="1"/>
</dbReference>
<dbReference type="EMBL" id="JBJIAB010000010">
    <property type="protein sequence ID" value="MFL0165435.1"/>
    <property type="molecule type" value="Genomic_DNA"/>
</dbReference>
<evidence type="ECO:0008006" key="3">
    <source>
        <dbReference type="Google" id="ProtNLM"/>
    </source>
</evidence>
<keyword evidence="2" id="KW-1185">Reference proteome</keyword>
<gene>
    <name evidence="1" type="ORF">ACJDTP_10190</name>
</gene>
<reference evidence="1 2" key="1">
    <citation type="submission" date="2024-11" db="EMBL/GenBank/DDBJ databases">
        <authorList>
            <person name="Heng Y.C."/>
            <person name="Lim A.C.H."/>
            <person name="Lee J.K.Y."/>
            <person name="Kittelmann S."/>
        </authorList>
    </citation>
    <scope>NUCLEOTIDE SEQUENCE [LARGE SCALE GENOMIC DNA]</scope>
    <source>
        <strain evidence="1 2">WILCCON 0112</strain>
    </source>
</reference>
<sequence length="866" mass="101436">MKKYLKKQLLSIIYSLEKSNDLISKILGNNNGDIMEVLIKCQESAIQIGTTIEEIEPEETNAVKLLEEYCELVYQISQNSSDKQKIKKLLKKMRSLLIQIGNSIRNDLPDSNREVVFLPYKASMWDSMESVWLAAKEDEKCDCYVIPIPYFDRKSDGTFGQMYYEGNEYPDYVPITSWEEYSISEHRPDVIYIHNPYDENNYVTSVHPAFYAKELKKYTDMLVYIPYFVDMYDDVPEHFVVLPGTMYADRVIVQSEKARQKYIEEFCKFEEQYNCKDRFGIAEEKFLALGSPKFDKVLNTRREDVDIPEEWEKLIIKQDGIRKKVILYNTSIKILLDYKKKMIEKLKDVLQIFKENPDVVLLWRPHPLSETTIKALTPEVLKTYKEIIDNYKAEGWGIYDDTADLNRAIAISDAYYGDRSSVVALYQKTGKPIMIQNVEITDDFSPANRNIYFDNLTYDGNEAWFTGANINGIFKLDIDKAEAEYVTSIPSARTTDVQQYSKIVRYKDYLLLVPRRGKKIYKYDIKSGCFKNIDLDYNLMKDRELFNLFFGAVQVGHYVYLIPGRYPAIVRVDMISDEVTYYTDWYKEINDKIYNERKAIFISCNCVNDNTIALPFWQGNCVLMFNLIDASYDIRKVGDNKYEFSSIVYDGNDYWISVGNEVVILKWNCKNDTVEEFRKFPPDLVMTYENQGFEHIEYYYNGYLLAFPINGNMVVKINIQNEEAVPFQKLPTTCNQPNQDILQFTNFLSYIRYEDSKMLCYSIYDNMYKKIDFKEETCADQRMVLSNAWSDVDIKAYLHFGSKGYNIIDKYDMVSCECNKVTIMELLSYLVSDNKNQIEEKSRHIDLKDNELAGSAIYNYSISCLK</sequence>
<organism evidence="1 2">
    <name type="scientific">Candidatus Clostridium helianthi</name>
    <dbReference type="NCBI Taxonomy" id="3381660"/>
    <lineage>
        <taxon>Bacteria</taxon>
        <taxon>Bacillati</taxon>
        <taxon>Bacillota</taxon>
        <taxon>Clostridia</taxon>
        <taxon>Eubacteriales</taxon>
        <taxon>Clostridiaceae</taxon>
        <taxon>Clostridium</taxon>
    </lineage>
</organism>
<evidence type="ECO:0000313" key="2">
    <source>
        <dbReference type="Proteomes" id="UP001623600"/>
    </source>
</evidence>
<dbReference type="RefSeq" id="WP_406761096.1">
    <property type="nucleotide sequence ID" value="NZ_JBJIAB010000010.1"/>
</dbReference>